<evidence type="ECO:0000256" key="1">
    <source>
        <dbReference type="SAM" id="MobiDB-lite"/>
    </source>
</evidence>
<evidence type="ECO:0000313" key="3">
    <source>
        <dbReference type="Proteomes" id="UP000826271"/>
    </source>
</evidence>
<reference evidence="2" key="1">
    <citation type="submission" date="2019-10" db="EMBL/GenBank/DDBJ databases">
        <authorList>
            <person name="Zhang R."/>
            <person name="Pan Y."/>
            <person name="Wang J."/>
            <person name="Ma R."/>
            <person name="Yu S."/>
        </authorList>
    </citation>
    <scope>NUCLEOTIDE SEQUENCE</scope>
    <source>
        <strain evidence="2">LA-IB0</strain>
        <tissue evidence="2">Leaf</tissue>
    </source>
</reference>
<evidence type="ECO:0000313" key="2">
    <source>
        <dbReference type="EMBL" id="KAG8388973.1"/>
    </source>
</evidence>
<protein>
    <submittedName>
        <fullName evidence="2">Uncharacterized protein</fullName>
    </submittedName>
</protein>
<dbReference type="EMBL" id="WHWC01000002">
    <property type="protein sequence ID" value="KAG8388973.1"/>
    <property type="molecule type" value="Genomic_DNA"/>
</dbReference>
<feature type="compositionally biased region" description="Basic and acidic residues" evidence="1">
    <location>
        <begin position="24"/>
        <end position="40"/>
    </location>
</feature>
<comment type="caution">
    <text evidence="2">The sequence shown here is derived from an EMBL/GenBank/DDBJ whole genome shotgun (WGS) entry which is preliminary data.</text>
</comment>
<sequence>MEKEVMEGGSSHNVAVSELKTMQKQHDEKLSKIQELKGTKEALMNELEKKKNENPEKMKEFNELSEEYNSRRDQFMALLADKPHENNKK</sequence>
<keyword evidence="3" id="KW-1185">Reference proteome</keyword>
<feature type="region of interest" description="Disordered" evidence="1">
    <location>
        <begin position="1"/>
        <end position="68"/>
    </location>
</feature>
<dbReference type="SUPFAM" id="SSF46966">
    <property type="entry name" value="Spectrin repeat"/>
    <property type="match status" value="1"/>
</dbReference>
<organism evidence="2 3">
    <name type="scientific">Buddleja alternifolia</name>
    <dbReference type="NCBI Taxonomy" id="168488"/>
    <lineage>
        <taxon>Eukaryota</taxon>
        <taxon>Viridiplantae</taxon>
        <taxon>Streptophyta</taxon>
        <taxon>Embryophyta</taxon>
        <taxon>Tracheophyta</taxon>
        <taxon>Spermatophyta</taxon>
        <taxon>Magnoliopsida</taxon>
        <taxon>eudicotyledons</taxon>
        <taxon>Gunneridae</taxon>
        <taxon>Pentapetalae</taxon>
        <taxon>asterids</taxon>
        <taxon>lamiids</taxon>
        <taxon>Lamiales</taxon>
        <taxon>Scrophulariaceae</taxon>
        <taxon>Buddlejeae</taxon>
        <taxon>Buddleja</taxon>
    </lineage>
</organism>
<name>A0AAV6YBX0_9LAMI</name>
<dbReference type="Proteomes" id="UP000826271">
    <property type="component" value="Unassembled WGS sequence"/>
</dbReference>
<accession>A0AAV6YBX0</accession>
<dbReference type="AlphaFoldDB" id="A0AAV6YBX0"/>
<feature type="compositionally biased region" description="Basic and acidic residues" evidence="1">
    <location>
        <begin position="46"/>
        <end position="68"/>
    </location>
</feature>
<gene>
    <name evidence="2" type="ORF">BUALT_Bualt02G0180900</name>
</gene>
<proteinExistence type="predicted"/>